<accession>A0A7W7K4L4</accession>
<sequence length="200" mass="21265">MATGSTSLQAKAALTGVKWLGPALALAISCTAAMPVRAQDGEPQPAVSKEDAERARITTALYAEDLRYRRAQIDQAVKEDQHRMFSFYKQSVTDIVIGIFVMLTVLSGIYMSYLQFRKSGPTEAGSGGVGASEAGGASGENPVAPAGMSRLKFGFDGVEISSSIIGLFVLVASMFFFYLYIDRVYEIKVLAPAGAAKSTS</sequence>
<evidence type="ECO:0000313" key="2">
    <source>
        <dbReference type="EMBL" id="MBB4840956.1"/>
    </source>
</evidence>
<keyword evidence="3" id="KW-1185">Reference proteome</keyword>
<dbReference type="EMBL" id="JACHLN010000004">
    <property type="protein sequence ID" value="MBB4840956.1"/>
    <property type="molecule type" value="Genomic_DNA"/>
</dbReference>
<comment type="caution">
    <text evidence="2">The sequence shown here is derived from an EMBL/GenBank/DDBJ whole genome shotgun (WGS) entry which is preliminary data.</text>
</comment>
<organism evidence="2 3">
    <name type="scientific">Sphingomonas kyeonggiensis</name>
    <dbReference type="NCBI Taxonomy" id="1268553"/>
    <lineage>
        <taxon>Bacteria</taxon>
        <taxon>Pseudomonadati</taxon>
        <taxon>Pseudomonadota</taxon>
        <taxon>Alphaproteobacteria</taxon>
        <taxon>Sphingomonadales</taxon>
        <taxon>Sphingomonadaceae</taxon>
        <taxon>Sphingomonas</taxon>
    </lineage>
</organism>
<reference evidence="2 3" key="1">
    <citation type="submission" date="2020-08" db="EMBL/GenBank/DDBJ databases">
        <title>Functional genomics of gut bacteria from endangered species of beetles.</title>
        <authorList>
            <person name="Carlos-Shanley C."/>
        </authorList>
    </citation>
    <scope>NUCLEOTIDE SEQUENCE [LARGE SCALE GENOMIC DNA]</scope>
    <source>
        <strain evidence="2 3">S00224</strain>
    </source>
</reference>
<keyword evidence="1" id="KW-0472">Membrane</keyword>
<dbReference type="AlphaFoldDB" id="A0A7W7K4L4"/>
<proteinExistence type="predicted"/>
<feature type="transmembrane region" description="Helical" evidence="1">
    <location>
        <begin position="160"/>
        <end position="181"/>
    </location>
</feature>
<dbReference type="RefSeq" id="WP_184169827.1">
    <property type="nucleotide sequence ID" value="NZ_JACHLN010000004.1"/>
</dbReference>
<evidence type="ECO:0000313" key="3">
    <source>
        <dbReference type="Proteomes" id="UP000575241"/>
    </source>
</evidence>
<feature type="transmembrane region" description="Helical" evidence="1">
    <location>
        <begin position="92"/>
        <end position="113"/>
    </location>
</feature>
<protein>
    <submittedName>
        <fullName evidence="2">Fe2+ transport system protein B</fullName>
    </submittedName>
</protein>
<keyword evidence="1" id="KW-1133">Transmembrane helix</keyword>
<dbReference type="Proteomes" id="UP000575241">
    <property type="component" value="Unassembled WGS sequence"/>
</dbReference>
<gene>
    <name evidence="2" type="ORF">HNP52_004053</name>
</gene>
<keyword evidence="1" id="KW-0812">Transmembrane</keyword>
<name>A0A7W7K4L4_9SPHN</name>
<evidence type="ECO:0000256" key="1">
    <source>
        <dbReference type="SAM" id="Phobius"/>
    </source>
</evidence>